<keyword evidence="2" id="KW-0238">DNA-binding</keyword>
<dbReference type="InterPro" id="IPR008920">
    <property type="entry name" value="TF_FadR/GntR_C"/>
</dbReference>
<keyword evidence="3" id="KW-0804">Transcription</keyword>
<gene>
    <name evidence="5" type="ORF">ACFSUD_12825</name>
</gene>
<evidence type="ECO:0000313" key="5">
    <source>
        <dbReference type="EMBL" id="MFD2740463.1"/>
    </source>
</evidence>
<evidence type="ECO:0000256" key="3">
    <source>
        <dbReference type="ARBA" id="ARBA00023163"/>
    </source>
</evidence>
<dbReference type="PROSITE" id="PS50949">
    <property type="entry name" value="HTH_GNTR"/>
    <property type="match status" value="1"/>
</dbReference>
<dbReference type="InterPro" id="IPR011711">
    <property type="entry name" value="GntR_C"/>
</dbReference>
<dbReference type="PANTHER" id="PTHR43537:SF49">
    <property type="entry name" value="TRANSCRIPTIONAL REGULATORY PROTEIN"/>
    <property type="match status" value="1"/>
</dbReference>
<evidence type="ECO:0000256" key="1">
    <source>
        <dbReference type="ARBA" id="ARBA00023015"/>
    </source>
</evidence>
<name>A0ABW5U3I8_9RHOB</name>
<dbReference type="SUPFAM" id="SSF48008">
    <property type="entry name" value="GntR ligand-binding domain-like"/>
    <property type="match status" value="1"/>
</dbReference>
<evidence type="ECO:0000256" key="2">
    <source>
        <dbReference type="ARBA" id="ARBA00023125"/>
    </source>
</evidence>
<dbReference type="InterPro" id="IPR000524">
    <property type="entry name" value="Tscrpt_reg_HTH_GntR"/>
</dbReference>
<dbReference type="EMBL" id="JBHUMP010000011">
    <property type="protein sequence ID" value="MFD2740463.1"/>
    <property type="molecule type" value="Genomic_DNA"/>
</dbReference>
<evidence type="ECO:0000313" key="6">
    <source>
        <dbReference type="Proteomes" id="UP001597474"/>
    </source>
</evidence>
<keyword evidence="1" id="KW-0805">Transcription regulation</keyword>
<dbReference type="Gene3D" id="1.10.10.10">
    <property type="entry name" value="Winged helix-like DNA-binding domain superfamily/Winged helix DNA-binding domain"/>
    <property type="match status" value="1"/>
</dbReference>
<dbReference type="PANTHER" id="PTHR43537">
    <property type="entry name" value="TRANSCRIPTIONAL REGULATOR, GNTR FAMILY"/>
    <property type="match status" value="1"/>
</dbReference>
<protein>
    <submittedName>
        <fullName evidence="5">GntR family transcriptional regulator</fullName>
    </submittedName>
</protein>
<keyword evidence="6" id="KW-1185">Reference proteome</keyword>
<dbReference type="SMART" id="SM00895">
    <property type="entry name" value="FCD"/>
    <property type="match status" value="1"/>
</dbReference>
<dbReference type="Pfam" id="PF00392">
    <property type="entry name" value="GntR"/>
    <property type="match status" value="1"/>
</dbReference>
<dbReference type="SUPFAM" id="SSF46785">
    <property type="entry name" value="Winged helix' DNA-binding domain"/>
    <property type="match status" value="1"/>
</dbReference>
<accession>A0ABW5U3I8</accession>
<reference evidence="6" key="1">
    <citation type="journal article" date="2019" name="Int. J. Syst. Evol. Microbiol.">
        <title>The Global Catalogue of Microorganisms (GCM) 10K type strain sequencing project: providing services to taxonomists for standard genome sequencing and annotation.</title>
        <authorList>
            <consortium name="The Broad Institute Genomics Platform"/>
            <consortium name="The Broad Institute Genome Sequencing Center for Infectious Disease"/>
            <person name="Wu L."/>
            <person name="Ma J."/>
        </authorList>
    </citation>
    <scope>NUCLEOTIDE SEQUENCE [LARGE SCALE GENOMIC DNA]</scope>
    <source>
        <strain evidence="6">TISTR 2562</strain>
    </source>
</reference>
<sequence length="214" mass="24711">MSTEIKETRSESIARVLAERIILGKISPGARLRQDHIAAEFGASHVPVREAFRALQLQGLAEALPRRGFRVTEFDLAELREVAEMRASLESLALRHAASNMNRDILREAEEVTRRGDTAQNVREWEAANRHFHRLILTPCNMPRLLRTIDDLHMASARFLFSAWRRGWETRTDYEHRRILEALRRGQTERACTILSRHVGWIGIRSSSRKNINL</sequence>
<dbReference type="RefSeq" id="WP_386375004.1">
    <property type="nucleotide sequence ID" value="NZ_JBHUMP010000011.1"/>
</dbReference>
<dbReference type="Pfam" id="PF07729">
    <property type="entry name" value="FCD"/>
    <property type="match status" value="1"/>
</dbReference>
<dbReference type="InterPro" id="IPR036388">
    <property type="entry name" value="WH-like_DNA-bd_sf"/>
</dbReference>
<proteinExistence type="predicted"/>
<comment type="caution">
    <text evidence="5">The sequence shown here is derived from an EMBL/GenBank/DDBJ whole genome shotgun (WGS) entry which is preliminary data.</text>
</comment>
<evidence type="ECO:0000259" key="4">
    <source>
        <dbReference type="PROSITE" id="PS50949"/>
    </source>
</evidence>
<dbReference type="Gene3D" id="1.20.120.530">
    <property type="entry name" value="GntR ligand-binding domain-like"/>
    <property type="match status" value="1"/>
</dbReference>
<dbReference type="SMART" id="SM00345">
    <property type="entry name" value="HTH_GNTR"/>
    <property type="match status" value="1"/>
</dbReference>
<dbReference type="InterPro" id="IPR036390">
    <property type="entry name" value="WH_DNA-bd_sf"/>
</dbReference>
<dbReference type="Proteomes" id="UP001597474">
    <property type="component" value="Unassembled WGS sequence"/>
</dbReference>
<organism evidence="5 6">
    <name type="scientific">Sulfitobacter aestuarii</name>
    <dbReference type="NCBI Taxonomy" id="2161676"/>
    <lineage>
        <taxon>Bacteria</taxon>
        <taxon>Pseudomonadati</taxon>
        <taxon>Pseudomonadota</taxon>
        <taxon>Alphaproteobacteria</taxon>
        <taxon>Rhodobacterales</taxon>
        <taxon>Roseobacteraceae</taxon>
        <taxon>Sulfitobacter</taxon>
    </lineage>
</organism>
<feature type="domain" description="HTH gntR-type" evidence="4">
    <location>
        <begin position="7"/>
        <end position="74"/>
    </location>
</feature>